<dbReference type="AlphaFoldDB" id="A0AA41UIB4"/>
<sequence>MATINGKSVALPAIVDLDALDSVRDLLADAVEQGATTVSCAGVERISTNALFLLMSAAETARRQSTEFAVVEPSATMLAAVDRLGLGEQFAGLVKG</sequence>
<dbReference type="Pfam" id="PF13466">
    <property type="entry name" value="STAS_2"/>
    <property type="match status" value="1"/>
</dbReference>
<name>A0AA41UIB4_9HYPH</name>
<proteinExistence type="predicted"/>
<dbReference type="SUPFAM" id="SSF52091">
    <property type="entry name" value="SpoIIaa-like"/>
    <property type="match status" value="1"/>
</dbReference>
<reference evidence="2" key="1">
    <citation type="submission" date="2022-03" db="EMBL/GenBank/DDBJ databases">
        <title>The complete genome sequence of a Methyloterrigena soli.</title>
        <authorList>
            <person name="Zi Z."/>
        </authorList>
    </citation>
    <scope>NUCLEOTIDE SEQUENCE</scope>
    <source>
        <strain evidence="2">M48</strain>
    </source>
</reference>
<keyword evidence="3" id="KW-1185">Reference proteome</keyword>
<evidence type="ECO:0000313" key="2">
    <source>
        <dbReference type="EMBL" id="MCI0129176.1"/>
    </source>
</evidence>
<protein>
    <submittedName>
        <fullName evidence="2">STAS domain-containing protein</fullName>
    </submittedName>
</protein>
<dbReference type="Proteomes" id="UP001156140">
    <property type="component" value="Unassembled WGS sequence"/>
</dbReference>
<evidence type="ECO:0000259" key="1">
    <source>
        <dbReference type="Pfam" id="PF13466"/>
    </source>
</evidence>
<dbReference type="EMBL" id="JALAZD010000004">
    <property type="protein sequence ID" value="MCI0129176.1"/>
    <property type="molecule type" value="Genomic_DNA"/>
</dbReference>
<dbReference type="Gene3D" id="3.30.750.24">
    <property type="entry name" value="STAS domain"/>
    <property type="match status" value="1"/>
</dbReference>
<dbReference type="RefSeq" id="WP_035037188.1">
    <property type="nucleotide sequence ID" value="NZ_CP068983.1"/>
</dbReference>
<dbReference type="InterPro" id="IPR036513">
    <property type="entry name" value="STAS_dom_sf"/>
</dbReference>
<dbReference type="InterPro" id="IPR058548">
    <property type="entry name" value="MlaB-like_STAS"/>
</dbReference>
<accession>A0AA41UIB4</accession>
<evidence type="ECO:0000313" key="3">
    <source>
        <dbReference type="Proteomes" id="UP001156140"/>
    </source>
</evidence>
<comment type="caution">
    <text evidence="2">The sequence shown here is derived from an EMBL/GenBank/DDBJ whole genome shotgun (WGS) entry which is preliminary data.</text>
</comment>
<organism evidence="2 3">
    <name type="scientific">Paradevosia shaoguanensis</name>
    <dbReference type="NCBI Taxonomy" id="1335043"/>
    <lineage>
        <taxon>Bacteria</taxon>
        <taxon>Pseudomonadati</taxon>
        <taxon>Pseudomonadota</taxon>
        <taxon>Alphaproteobacteria</taxon>
        <taxon>Hyphomicrobiales</taxon>
        <taxon>Devosiaceae</taxon>
        <taxon>Paradevosia</taxon>
    </lineage>
</organism>
<feature type="domain" description="MlaB-like STAS" evidence="1">
    <location>
        <begin position="9"/>
        <end position="86"/>
    </location>
</feature>
<gene>
    <name evidence="2" type="ORF">ML536_20270</name>
</gene>